<sequence length="90" mass="10711">GLRTCKKSNIINEFEVKMHMQKKHPKEWQAIEDQRKERERQEDRQFQKTLYEAVGSKEKVETTKAPLYVSNKPPKARKDRRADTGRNSPK</sequence>
<organism evidence="2">
    <name type="scientific">marine sediment metagenome</name>
    <dbReference type="NCBI Taxonomy" id="412755"/>
    <lineage>
        <taxon>unclassified sequences</taxon>
        <taxon>metagenomes</taxon>
        <taxon>ecological metagenomes</taxon>
    </lineage>
</organism>
<proteinExistence type="predicted"/>
<feature type="region of interest" description="Disordered" evidence="1">
    <location>
        <begin position="60"/>
        <end position="90"/>
    </location>
</feature>
<reference evidence="2" key="1">
    <citation type="journal article" date="2015" name="Nature">
        <title>Complex archaea that bridge the gap between prokaryotes and eukaryotes.</title>
        <authorList>
            <person name="Spang A."/>
            <person name="Saw J.H."/>
            <person name="Jorgensen S.L."/>
            <person name="Zaremba-Niedzwiedzka K."/>
            <person name="Martijn J."/>
            <person name="Lind A.E."/>
            <person name="van Eijk R."/>
            <person name="Schleper C."/>
            <person name="Guy L."/>
            <person name="Ettema T.J."/>
        </authorList>
    </citation>
    <scope>NUCLEOTIDE SEQUENCE</scope>
</reference>
<comment type="caution">
    <text evidence="2">The sequence shown here is derived from an EMBL/GenBank/DDBJ whole genome shotgun (WGS) entry which is preliminary data.</text>
</comment>
<dbReference type="EMBL" id="LAZR01050301">
    <property type="protein sequence ID" value="KKK87655.1"/>
    <property type="molecule type" value="Genomic_DNA"/>
</dbReference>
<evidence type="ECO:0000313" key="2">
    <source>
        <dbReference type="EMBL" id="KKK87655.1"/>
    </source>
</evidence>
<evidence type="ECO:0000256" key="1">
    <source>
        <dbReference type="SAM" id="MobiDB-lite"/>
    </source>
</evidence>
<feature type="non-terminal residue" evidence="2">
    <location>
        <position position="1"/>
    </location>
</feature>
<protein>
    <submittedName>
        <fullName evidence="2">Uncharacterized protein</fullName>
    </submittedName>
</protein>
<dbReference type="AlphaFoldDB" id="A0A0F8ZNS8"/>
<gene>
    <name evidence="2" type="ORF">LCGC14_2751090</name>
</gene>
<name>A0A0F8ZNS8_9ZZZZ</name>
<accession>A0A0F8ZNS8</accession>